<feature type="non-terminal residue" evidence="1">
    <location>
        <position position="1"/>
    </location>
</feature>
<gene>
    <name evidence="1" type="ORF">LCGC14_2856700</name>
</gene>
<protein>
    <submittedName>
        <fullName evidence="1">Uncharacterized protein</fullName>
    </submittedName>
</protein>
<reference evidence="1" key="1">
    <citation type="journal article" date="2015" name="Nature">
        <title>Complex archaea that bridge the gap between prokaryotes and eukaryotes.</title>
        <authorList>
            <person name="Spang A."/>
            <person name="Saw J.H."/>
            <person name="Jorgensen S.L."/>
            <person name="Zaremba-Niedzwiedzka K."/>
            <person name="Martijn J."/>
            <person name="Lind A.E."/>
            <person name="van Eijk R."/>
            <person name="Schleper C."/>
            <person name="Guy L."/>
            <person name="Ettema T.J."/>
        </authorList>
    </citation>
    <scope>NUCLEOTIDE SEQUENCE</scope>
</reference>
<dbReference type="Gene3D" id="3.30.420.240">
    <property type="match status" value="1"/>
</dbReference>
<name>A0A0F9AXR8_9ZZZZ</name>
<accession>A0A0F9AXR8</accession>
<evidence type="ECO:0000313" key="1">
    <source>
        <dbReference type="EMBL" id="KKK77131.1"/>
    </source>
</evidence>
<proteinExistence type="predicted"/>
<sequence length="191" mass="21804">PYEMASVVIALALWCGGGQPRKLPFLKWEKNGPGLDFGKIVVRDYLYPYYHKAIKPGQSVDKKSKNYGFHTSRESKQELLALYDRVLAHGGYINHSKEGLEEAMEYIYYTDGGIGPACLVERSSAEKKTHGDIVMADALTLDDKELPKLRYAKDVIPRNSSGFRLQQVKRAKKRSKIQARSWRKQFDYSKV</sequence>
<organism evidence="1">
    <name type="scientific">marine sediment metagenome</name>
    <dbReference type="NCBI Taxonomy" id="412755"/>
    <lineage>
        <taxon>unclassified sequences</taxon>
        <taxon>metagenomes</taxon>
        <taxon>ecological metagenomes</taxon>
    </lineage>
</organism>
<dbReference type="EMBL" id="LAZR01055103">
    <property type="protein sequence ID" value="KKK77131.1"/>
    <property type="molecule type" value="Genomic_DNA"/>
</dbReference>
<dbReference type="AlphaFoldDB" id="A0A0F9AXR8"/>
<comment type="caution">
    <text evidence="1">The sequence shown here is derived from an EMBL/GenBank/DDBJ whole genome shotgun (WGS) entry which is preliminary data.</text>
</comment>